<feature type="transmembrane region" description="Helical" evidence="1">
    <location>
        <begin position="30"/>
        <end position="48"/>
    </location>
</feature>
<dbReference type="EMBL" id="JAJEPS010000002">
    <property type="protein sequence ID" value="MCC2125388.1"/>
    <property type="molecule type" value="Genomic_DNA"/>
</dbReference>
<name>A0AAE3D988_9FIRM</name>
<dbReference type="AlphaFoldDB" id="A0AAE3D988"/>
<organism evidence="2 3">
    <name type="scientific">Hominiventricola filiformis</name>
    <dbReference type="NCBI Taxonomy" id="2885352"/>
    <lineage>
        <taxon>Bacteria</taxon>
        <taxon>Bacillati</taxon>
        <taxon>Bacillota</taxon>
        <taxon>Clostridia</taxon>
        <taxon>Lachnospirales</taxon>
        <taxon>Lachnospiraceae</taxon>
        <taxon>Hominiventricola</taxon>
    </lineage>
</organism>
<dbReference type="Proteomes" id="UP001198220">
    <property type="component" value="Unassembled WGS sequence"/>
</dbReference>
<feature type="transmembrane region" description="Helical" evidence="1">
    <location>
        <begin position="325"/>
        <end position="343"/>
    </location>
</feature>
<keyword evidence="1" id="KW-0472">Membrane</keyword>
<evidence type="ECO:0008006" key="4">
    <source>
        <dbReference type="Google" id="ProtNLM"/>
    </source>
</evidence>
<keyword evidence="1" id="KW-0812">Transmembrane</keyword>
<keyword evidence="3" id="KW-1185">Reference proteome</keyword>
<proteinExistence type="predicted"/>
<dbReference type="RefSeq" id="WP_308458834.1">
    <property type="nucleotide sequence ID" value="NZ_JAJEPS010000002.1"/>
</dbReference>
<protein>
    <recommendedName>
        <fullName evidence="4">Capsular polysaccharide biosynthesis protein</fullName>
    </recommendedName>
</protein>
<sequence>MDENRYNNYEDEMEIDLIDMMFYLLKKWRGLLLAVLIGVIVGAGLYVVKNRQQQAEQAQKASELVQADEDEEFDESDYKISKDSRAAMEIAYQYRQLYNKQQEYNSKSIIMQLDPNAVYTGELKYYISAGNNTGLIGVLYQNVISDEDILEELKDASGLDCDTQYIKELIDSVIADESGTSININSGDGMDSVNAVVKNSFVTYKVISTSQDSCEQMLQVIREKVDQLNAEAIEQYGSYSVVEVGDHVGLVTDNTYLTKQKTNVDQLNTYSTAVKNAEKDFSDEEKTYYNKKYLAKEYAEKADTEEGKDLLLEEVEAAPVSKVKWLVIGVILLVMFWGAYYVVKYILDKKVKTVSELQSTYRLQVIGRVAAGERTSKGLDKFIDKIYEGIKEQPDTLDYVVQAVNAMEGGKAVLCGNAEVLEVKNVMDQLTSECGGLEKGEFCSRSAASLEKAKAAGKEILVVCIGKTRRGEIEREMESCRLQKIRVAGVVVVE</sequence>
<comment type="caution">
    <text evidence="2">The sequence shown here is derived from an EMBL/GenBank/DDBJ whole genome shotgun (WGS) entry which is preliminary data.</text>
</comment>
<reference evidence="2 3" key="1">
    <citation type="submission" date="2021-10" db="EMBL/GenBank/DDBJ databases">
        <title>Anaerobic single-cell dispensing facilitates the cultivation of human gut bacteria.</title>
        <authorList>
            <person name="Afrizal A."/>
        </authorList>
    </citation>
    <scope>NUCLEOTIDE SEQUENCE [LARGE SCALE GENOMIC DNA]</scope>
    <source>
        <strain evidence="2 3">CLA-AA-H276</strain>
    </source>
</reference>
<evidence type="ECO:0000256" key="1">
    <source>
        <dbReference type="SAM" id="Phobius"/>
    </source>
</evidence>
<keyword evidence="1" id="KW-1133">Transmembrane helix</keyword>
<evidence type="ECO:0000313" key="3">
    <source>
        <dbReference type="Proteomes" id="UP001198220"/>
    </source>
</evidence>
<gene>
    <name evidence="2" type="ORF">LKD36_04250</name>
</gene>
<accession>A0AAE3D988</accession>
<evidence type="ECO:0000313" key="2">
    <source>
        <dbReference type="EMBL" id="MCC2125388.1"/>
    </source>
</evidence>